<evidence type="ECO:0000313" key="2">
    <source>
        <dbReference type="Proteomes" id="UP001197770"/>
    </source>
</evidence>
<name>A0ABS8GYE4_9FLAO</name>
<reference evidence="1 2" key="1">
    <citation type="submission" date="2021-11" db="EMBL/GenBank/DDBJ databases">
        <title>Seasonal and diel survey of microbial diversity of the Tyrrhenian coast.</title>
        <authorList>
            <person name="Gattoni G."/>
            <person name="Corral P."/>
        </authorList>
    </citation>
    <scope>NUCLEOTIDE SEQUENCE [LARGE SCALE GENOMIC DNA]</scope>
    <source>
        <strain evidence="1 2">Mr9</strain>
    </source>
</reference>
<dbReference type="Proteomes" id="UP001197770">
    <property type="component" value="Unassembled WGS sequence"/>
</dbReference>
<dbReference type="Gene3D" id="2.60.40.1930">
    <property type="match status" value="1"/>
</dbReference>
<comment type="caution">
    <text evidence="1">The sequence shown here is derived from an EMBL/GenBank/DDBJ whole genome shotgun (WGS) entry which is preliminary data.</text>
</comment>
<organism evidence="1 2">
    <name type="scientific">Leeuwenhoekiella parthenopeia</name>
    <dbReference type="NCBI Taxonomy" id="2890320"/>
    <lineage>
        <taxon>Bacteria</taxon>
        <taxon>Pseudomonadati</taxon>
        <taxon>Bacteroidota</taxon>
        <taxon>Flavobacteriia</taxon>
        <taxon>Flavobacteriales</taxon>
        <taxon>Flavobacteriaceae</taxon>
        <taxon>Leeuwenhoekiella</taxon>
    </lineage>
</organism>
<evidence type="ECO:0000313" key="1">
    <source>
        <dbReference type="EMBL" id="MCC4214690.1"/>
    </source>
</evidence>
<dbReference type="RefSeq" id="WP_228231747.1">
    <property type="nucleotide sequence ID" value="NZ_JAJGMW010000037.1"/>
</dbReference>
<gene>
    <name evidence="1" type="ORF">LLW17_18345</name>
</gene>
<dbReference type="EMBL" id="JAJGMW010000037">
    <property type="protein sequence ID" value="MCC4214690.1"/>
    <property type="molecule type" value="Genomic_DNA"/>
</dbReference>
<evidence type="ECO:0008006" key="3">
    <source>
        <dbReference type="Google" id="ProtNLM"/>
    </source>
</evidence>
<keyword evidence="2" id="KW-1185">Reference proteome</keyword>
<sequence>MTSFNPKHKFVGKPISHKLLFYLALIIHLQYYGQDTLSIVDDFTLYAAPTREVLYVHLNKSHFFKGETMGFTVYTFDKTHKIPSKTTRNVYCLITDEYGNIIKKKMVLTELGMGTDLFSIDNNLEAGRYYFKAYTNYQRNFNEPNPYIQMFEVLEFGQTSKRSDSVSLTSIYLRPEGNQAIANTFTNFSVVTRDDRGKPVPYITGTIVSADGSKKAQFTTDSLGFGSCGFTPVMGERYSMQNDSLAAPIAIKPFALSQHGVSLNIVDMDGKIGVILKTNPTTLNQLKGQSLPLVFHNGSSLKGFSTQFDSEPSQIKYINKQALFTGINIFTVFDANNKPLAERIYFNPEPIKKVLPFTVSRKTTPDSISITLTSQSLKDMLHGFSISVLPPSTRSYAHNHNIVSALYLTPYLKDPIWHAKSYFELDGRVNFQALDNALIASGTSTYDWHAIRARKLTPHYAFEDGIRIRAKINKADHSRFLLMPTTLNEMEILTVEDTATGFQSTGRYPLLEEKLAVSELRKNGRLEVPRLYIQFSPSEIFNWTPKYPVTGIVESPDLSLVTKNPIIQNTSTDVQQLDEVVLTVNPKQERNATIEFENWGDVDFFDDRTRDRYPSLASYFRTKGFVVVEIGGKFEITGTGRHPYLY</sequence>
<protein>
    <recommendedName>
        <fullName evidence="3">MG2 domain-containing protein</fullName>
    </recommendedName>
</protein>
<accession>A0ABS8GYE4</accession>
<proteinExistence type="predicted"/>